<dbReference type="SUPFAM" id="SSF52058">
    <property type="entry name" value="L domain-like"/>
    <property type="match status" value="2"/>
</dbReference>
<proteinExistence type="inferred from homology"/>
<dbReference type="EMBL" id="CM007893">
    <property type="protein sequence ID" value="OTG27223.1"/>
    <property type="molecule type" value="Genomic_DNA"/>
</dbReference>
<evidence type="ECO:0000313" key="10">
    <source>
        <dbReference type="EMBL" id="KAF5808237.1"/>
    </source>
</evidence>
<accession>A0A251UW36</accession>
<keyword evidence="6 9" id="KW-1133">Transmembrane helix</keyword>
<comment type="similarity">
    <text evidence="2">Belongs to the RLP family.</text>
</comment>
<evidence type="ECO:0000313" key="11">
    <source>
        <dbReference type="EMBL" id="OTG27223.1"/>
    </source>
</evidence>
<dbReference type="PANTHER" id="PTHR48062:SF21">
    <property type="entry name" value="RECEPTOR-LIKE PROTEIN 12"/>
    <property type="match status" value="1"/>
</dbReference>
<keyword evidence="10" id="KW-0418">Kinase</keyword>
<keyword evidence="3" id="KW-0433">Leucine-rich repeat</keyword>
<comment type="subcellular location">
    <subcellularLocation>
        <location evidence="1">Membrane</location>
        <topology evidence="1">Single-pass membrane protein</topology>
    </subcellularLocation>
</comment>
<dbReference type="Proteomes" id="UP000215914">
    <property type="component" value="Chromosome 4"/>
</dbReference>
<name>A0A251UW36_HELAN</name>
<keyword evidence="10" id="KW-0808">Transferase</keyword>
<dbReference type="InterPro" id="IPR001611">
    <property type="entry name" value="Leu-rich_rpt"/>
</dbReference>
<reference evidence="10 12" key="1">
    <citation type="journal article" date="2017" name="Nature">
        <title>The sunflower genome provides insights into oil metabolism, flowering and Asterid evolution.</title>
        <authorList>
            <person name="Badouin H."/>
            <person name="Gouzy J."/>
            <person name="Grassa C.J."/>
            <person name="Murat F."/>
            <person name="Staton S.E."/>
            <person name="Cottret L."/>
            <person name="Lelandais-Briere C."/>
            <person name="Owens G.L."/>
            <person name="Carrere S."/>
            <person name="Mayjonade B."/>
            <person name="Legrand L."/>
            <person name="Gill N."/>
            <person name="Kane N.C."/>
            <person name="Bowers J.E."/>
            <person name="Hubner S."/>
            <person name="Bellec A."/>
            <person name="Berard A."/>
            <person name="Berges H."/>
            <person name="Blanchet N."/>
            <person name="Boniface M.C."/>
            <person name="Brunel D."/>
            <person name="Catrice O."/>
            <person name="Chaidir N."/>
            <person name="Claudel C."/>
            <person name="Donnadieu C."/>
            <person name="Faraut T."/>
            <person name="Fievet G."/>
            <person name="Helmstetter N."/>
            <person name="King M."/>
            <person name="Knapp S.J."/>
            <person name="Lai Z."/>
            <person name="Le Paslier M.C."/>
            <person name="Lippi Y."/>
            <person name="Lorenzon L."/>
            <person name="Mandel J.R."/>
            <person name="Marage G."/>
            <person name="Marchand G."/>
            <person name="Marquand E."/>
            <person name="Bret-Mestries E."/>
            <person name="Morien E."/>
            <person name="Nambeesan S."/>
            <person name="Nguyen T."/>
            <person name="Pegot-Espagnet P."/>
            <person name="Pouilly N."/>
            <person name="Raftis F."/>
            <person name="Sallet E."/>
            <person name="Schiex T."/>
            <person name="Thomas J."/>
            <person name="Vandecasteele C."/>
            <person name="Vares D."/>
            <person name="Vear F."/>
            <person name="Vautrin S."/>
            <person name="Crespi M."/>
            <person name="Mangin B."/>
            <person name="Burke J.M."/>
            <person name="Salse J."/>
            <person name="Munos S."/>
            <person name="Vincourt P."/>
            <person name="Rieseberg L.H."/>
            <person name="Langlade N.B."/>
        </authorList>
    </citation>
    <scope>NUCLEOTIDE SEQUENCE [LARGE SCALE GENOMIC DNA]</scope>
    <source>
        <strain evidence="12">cv. SF193</strain>
        <tissue evidence="10">Leaves</tissue>
    </source>
</reference>
<evidence type="ECO:0000256" key="6">
    <source>
        <dbReference type="ARBA" id="ARBA00022989"/>
    </source>
</evidence>
<dbReference type="AlphaFoldDB" id="A0A251UW36"/>
<evidence type="ECO:0000313" key="12">
    <source>
        <dbReference type="Proteomes" id="UP000215914"/>
    </source>
</evidence>
<dbReference type="Pfam" id="PF00560">
    <property type="entry name" value="LRR_1"/>
    <property type="match status" value="2"/>
</dbReference>
<evidence type="ECO:0000256" key="4">
    <source>
        <dbReference type="ARBA" id="ARBA00022692"/>
    </source>
</evidence>
<evidence type="ECO:0000256" key="2">
    <source>
        <dbReference type="ARBA" id="ARBA00009592"/>
    </source>
</evidence>
<keyword evidence="12" id="KW-1185">Reference proteome</keyword>
<reference evidence="11" key="2">
    <citation type="submission" date="2017-02" db="EMBL/GenBank/DDBJ databases">
        <title>Sunflower complete genome.</title>
        <authorList>
            <person name="Langlade N."/>
            <person name="Munos S."/>
        </authorList>
    </citation>
    <scope>NUCLEOTIDE SEQUENCE [LARGE SCALE GENOMIC DNA]</scope>
    <source>
        <tissue evidence="11">Leaves</tissue>
    </source>
</reference>
<dbReference type="Gramene" id="mRNA:HanXRQr2_Chr04g0143121">
    <property type="protein sequence ID" value="mRNA:HanXRQr2_Chr04g0143121"/>
    <property type="gene ID" value="HanXRQr2_Chr04g0143121"/>
</dbReference>
<keyword evidence="8" id="KW-0325">Glycoprotein</keyword>
<gene>
    <name evidence="11" type="ORF">HannXRQ_Chr04g0097701</name>
    <name evidence="10" type="ORF">HanXRQr2_Chr04g0143121</name>
</gene>
<keyword evidence="5" id="KW-0677">Repeat</keyword>
<evidence type="ECO:0000256" key="7">
    <source>
        <dbReference type="ARBA" id="ARBA00023136"/>
    </source>
</evidence>
<dbReference type="Pfam" id="PF13855">
    <property type="entry name" value="LRR_8"/>
    <property type="match status" value="2"/>
</dbReference>
<dbReference type="FunCoup" id="A0A251UW36">
    <property type="interactions" value="2582"/>
</dbReference>
<evidence type="ECO:0000256" key="8">
    <source>
        <dbReference type="ARBA" id="ARBA00023180"/>
    </source>
</evidence>
<protein>
    <submittedName>
        <fullName evidence="10">Non-specific serine/threonine protein kinase</fullName>
        <ecNumber evidence="10">2.7.11.1</ecNumber>
    </submittedName>
    <submittedName>
        <fullName evidence="11">Putative leucine-rich repeat domain, L domain-like protein</fullName>
    </submittedName>
</protein>
<sequence length="430" mass="48250">MFTNLPRLTTLKLSNNSLHDEVLSGYLNVSNIDILCLDSNSFTGKVGNQSTFSELSRLDISSNLFTGVIPDWISNISTLSELVVKNNSLRGQFPCGGAPFFFLDISQNYFSGAIPSCLNFQNLEYLHLGSNKFTGPIPSRFRNLTSVITLDIGNNYLSSSIPEFFGELSNLRILTHAMKLTWTKDSGLQLQGESELADIPDEVLFTTKSLSLTYKGGPLNIMSGLDISCNKLTGDIPEELGLLTQIHVLNLSHNRLTGPIPAKFSNLANIESLDLSFNRLTGEVPSELVKLNSLAVFNVSFNNLSGRLPEMKAQFGTFGKESYEGNPLLCGLPLENKCLRESQGSHPSYEKGSDEKWYEMDMVFFFGSFGSTWFVFVLRFAAVLYINPGWRMLWLNMIEEFMYTCYYFLFDSARNVYILFRKQGYLIKSV</sequence>
<dbReference type="EC" id="2.7.11.1" evidence="10"/>
<keyword evidence="7 9" id="KW-0472">Membrane</keyword>
<dbReference type="InterPro" id="IPR051502">
    <property type="entry name" value="RLP_Defense_Trigger"/>
</dbReference>
<feature type="transmembrane region" description="Helical" evidence="9">
    <location>
        <begin position="363"/>
        <end position="386"/>
    </location>
</feature>
<evidence type="ECO:0000256" key="9">
    <source>
        <dbReference type="SAM" id="Phobius"/>
    </source>
</evidence>
<dbReference type="PANTHER" id="PTHR48062">
    <property type="entry name" value="RECEPTOR-LIKE PROTEIN 14"/>
    <property type="match status" value="1"/>
</dbReference>
<organism evidence="11 12">
    <name type="scientific">Helianthus annuus</name>
    <name type="common">Common sunflower</name>
    <dbReference type="NCBI Taxonomy" id="4232"/>
    <lineage>
        <taxon>Eukaryota</taxon>
        <taxon>Viridiplantae</taxon>
        <taxon>Streptophyta</taxon>
        <taxon>Embryophyta</taxon>
        <taxon>Tracheophyta</taxon>
        <taxon>Spermatophyta</taxon>
        <taxon>Magnoliopsida</taxon>
        <taxon>eudicotyledons</taxon>
        <taxon>Gunneridae</taxon>
        <taxon>Pentapetalae</taxon>
        <taxon>asterids</taxon>
        <taxon>campanulids</taxon>
        <taxon>Asterales</taxon>
        <taxon>Asteraceae</taxon>
        <taxon>Asteroideae</taxon>
        <taxon>Heliantheae alliance</taxon>
        <taxon>Heliantheae</taxon>
        <taxon>Helianthus</taxon>
    </lineage>
</organism>
<dbReference type="GO" id="GO:0004674">
    <property type="term" value="F:protein serine/threonine kinase activity"/>
    <property type="evidence" value="ECO:0007669"/>
    <property type="project" value="UniProtKB-KW"/>
</dbReference>
<keyword evidence="10" id="KW-0723">Serine/threonine-protein kinase</keyword>
<evidence type="ECO:0000256" key="5">
    <source>
        <dbReference type="ARBA" id="ARBA00022737"/>
    </source>
</evidence>
<dbReference type="Gene3D" id="3.80.10.10">
    <property type="entry name" value="Ribonuclease Inhibitor"/>
    <property type="match status" value="1"/>
</dbReference>
<dbReference type="GO" id="GO:0016020">
    <property type="term" value="C:membrane"/>
    <property type="evidence" value="ECO:0007669"/>
    <property type="project" value="UniProtKB-SubCell"/>
</dbReference>
<evidence type="ECO:0000256" key="1">
    <source>
        <dbReference type="ARBA" id="ARBA00004167"/>
    </source>
</evidence>
<keyword evidence="4 9" id="KW-0812">Transmembrane</keyword>
<evidence type="ECO:0000256" key="3">
    <source>
        <dbReference type="ARBA" id="ARBA00022614"/>
    </source>
</evidence>
<reference evidence="10" key="3">
    <citation type="submission" date="2020-06" db="EMBL/GenBank/DDBJ databases">
        <title>Helianthus annuus Genome sequencing and assembly Release 2.</title>
        <authorList>
            <person name="Gouzy J."/>
            <person name="Langlade N."/>
            <person name="Munos S."/>
        </authorList>
    </citation>
    <scope>NUCLEOTIDE SEQUENCE</scope>
    <source>
        <tissue evidence="10">Leaves</tissue>
    </source>
</reference>
<dbReference type="OMA" id="HINITKG"/>
<dbReference type="InterPro" id="IPR032675">
    <property type="entry name" value="LRR_dom_sf"/>
</dbReference>
<dbReference type="EMBL" id="MNCJ02000319">
    <property type="protein sequence ID" value="KAF5808237.1"/>
    <property type="molecule type" value="Genomic_DNA"/>
</dbReference>
<dbReference type="InParanoid" id="A0A251UW36"/>
<dbReference type="FunFam" id="3.80.10.10:FF:000111">
    <property type="entry name" value="LRR receptor-like serine/threonine-protein kinase ERECTA"/>
    <property type="match status" value="1"/>
</dbReference>